<keyword evidence="1" id="KW-0805">Transcription regulation</keyword>
<dbReference type="Gene3D" id="1.10.10.60">
    <property type="entry name" value="Homeodomain-like"/>
    <property type="match status" value="1"/>
</dbReference>
<dbReference type="GO" id="GO:0003700">
    <property type="term" value="F:DNA-binding transcription factor activity"/>
    <property type="evidence" value="ECO:0007669"/>
    <property type="project" value="InterPro"/>
</dbReference>
<dbReference type="GO" id="GO:0000976">
    <property type="term" value="F:transcription cis-regulatory region binding"/>
    <property type="evidence" value="ECO:0007669"/>
    <property type="project" value="TreeGrafter"/>
</dbReference>
<dbReference type="InterPro" id="IPR032687">
    <property type="entry name" value="AraC-type_N"/>
</dbReference>
<dbReference type="RefSeq" id="WP_228233353.1">
    <property type="nucleotide sequence ID" value="NZ_ARXL01000002.1"/>
</dbReference>
<dbReference type="PRINTS" id="PR00032">
    <property type="entry name" value="HTHARAC"/>
</dbReference>
<dbReference type="Pfam" id="PF12833">
    <property type="entry name" value="HTH_18"/>
    <property type="match status" value="1"/>
</dbReference>
<dbReference type="EMBL" id="JAJGNA010000004">
    <property type="protein sequence ID" value="MCC4308023.1"/>
    <property type="molecule type" value="Genomic_DNA"/>
</dbReference>
<dbReference type="GO" id="GO:0005829">
    <property type="term" value="C:cytosol"/>
    <property type="evidence" value="ECO:0007669"/>
    <property type="project" value="TreeGrafter"/>
</dbReference>
<keyword evidence="3" id="KW-0804">Transcription</keyword>
<protein>
    <submittedName>
        <fullName evidence="5">AraC family transcriptional regulator</fullName>
    </submittedName>
</protein>
<keyword evidence="6" id="KW-1185">Reference proteome</keyword>
<dbReference type="SUPFAM" id="SSF46689">
    <property type="entry name" value="Homeodomain-like"/>
    <property type="match status" value="1"/>
</dbReference>
<dbReference type="Proteomes" id="UP001108027">
    <property type="component" value="Unassembled WGS sequence"/>
</dbReference>
<dbReference type="PANTHER" id="PTHR47894:SF1">
    <property type="entry name" value="HTH-TYPE TRANSCRIPTIONAL REGULATOR VQSM"/>
    <property type="match status" value="1"/>
</dbReference>
<evidence type="ECO:0000256" key="2">
    <source>
        <dbReference type="ARBA" id="ARBA00023125"/>
    </source>
</evidence>
<evidence type="ECO:0000313" key="6">
    <source>
        <dbReference type="Proteomes" id="UP001108027"/>
    </source>
</evidence>
<feature type="domain" description="HTH araC/xylS-type" evidence="4">
    <location>
        <begin position="231"/>
        <end position="329"/>
    </location>
</feature>
<dbReference type="AlphaFoldDB" id="A0A9Q3UN50"/>
<comment type="caution">
    <text evidence="5">The sequence shown here is derived from an EMBL/GenBank/DDBJ whole genome shotgun (WGS) entry which is preliminary data.</text>
</comment>
<evidence type="ECO:0000313" key="5">
    <source>
        <dbReference type="EMBL" id="MCC4308023.1"/>
    </source>
</evidence>
<name>A0A9Q3UN50_9GAMM</name>
<proteinExistence type="predicted"/>
<evidence type="ECO:0000256" key="3">
    <source>
        <dbReference type="ARBA" id="ARBA00023163"/>
    </source>
</evidence>
<reference evidence="5" key="1">
    <citation type="submission" date="2021-10" db="EMBL/GenBank/DDBJ databases">
        <title>The diversity and Nitrogen Metabolism of Culturable Nitrate-Utilizing Bacteria Within the Oxygen Minimum Zone of the Changjiang (Yangtze River)Estuary.</title>
        <authorList>
            <person name="Zhang D."/>
            <person name="Zheng J."/>
            <person name="Liu S."/>
            <person name="He W."/>
        </authorList>
    </citation>
    <scope>NUCLEOTIDE SEQUENCE</scope>
    <source>
        <strain evidence="5">FXH-223</strain>
    </source>
</reference>
<dbReference type="InterPro" id="IPR018060">
    <property type="entry name" value="HTH_AraC"/>
</dbReference>
<keyword evidence="2" id="KW-0238">DNA-binding</keyword>
<evidence type="ECO:0000259" key="4">
    <source>
        <dbReference type="PROSITE" id="PS01124"/>
    </source>
</evidence>
<organism evidence="5 6">
    <name type="scientific">Alloalcanivorax marinus</name>
    <dbReference type="NCBI Taxonomy" id="1177169"/>
    <lineage>
        <taxon>Bacteria</taxon>
        <taxon>Pseudomonadati</taxon>
        <taxon>Pseudomonadota</taxon>
        <taxon>Gammaproteobacteria</taxon>
        <taxon>Oceanospirillales</taxon>
        <taxon>Alcanivoracaceae</taxon>
        <taxon>Alloalcanivorax</taxon>
    </lineage>
</organism>
<dbReference type="PANTHER" id="PTHR47894">
    <property type="entry name" value="HTH-TYPE TRANSCRIPTIONAL REGULATOR GADX"/>
    <property type="match status" value="1"/>
</dbReference>
<evidence type="ECO:0000256" key="1">
    <source>
        <dbReference type="ARBA" id="ARBA00023015"/>
    </source>
</evidence>
<dbReference type="SMART" id="SM00342">
    <property type="entry name" value="HTH_ARAC"/>
    <property type="match status" value="1"/>
</dbReference>
<dbReference type="InterPro" id="IPR020449">
    <property type="entry name" value="Tscrpt_reg_AraC-type_HTH"/>
</dbReference>
<dbReference type="PROSITE" id="PS01124">
    <property type="entry name" value="HTH_ARAC_FAMILY_2"/>
    <property type="match status" value="1"/>
</dbReference>
<gene>
    <name evidence="5" type="ORF">LL252_05515</name>
</gene>
<accession>A0A9Q3UN50</accession>
<sequence length="354" mass="39888">MAELTDSGVLLRMAYRAMQNAGIDADAVLAELGLDASILDVPDLRTPHDGQEWFWQALEKVSDDPHVGLHLGKHMPVYKGQVLEYLFLSSPNFGEGLDRALSYQRLLSDAARAELFDEGDRVFLRQPFWGRRLAHLNECVMMGLIKFFRFVTDDAFEPLEIHFGHANQGELEEYQRAFGCPVKFDMPSVGVYFDAELLTLPSAHHEPELLRLHEQLASEQVARLEKQDLVAQVNRLIAELLESGHANLEEVAERLGIKARQLRTRLADAGTNFNQLVADYRCKLAKRLLAGTDESIDEIVYLTGFSEPSTFYRAFKRWVGMTPIEYRRMKAEEDAAEARRLAVSAGRAADPGPG</sequence>
<dbReference type="Pfam" id="PF12625">
    <property type="entry name" value="Arabinose_bd"/>
    <property type="match status" value="1"/>
</dbReference>
<dbReference type="InterPro" id="IPR009057">
    <property type="entry name" value="Homeodomain-like_sf"/>
</dbReference>